<sequence>MVNLSQVIGFLIITIVAFVASAGGEQVVTYVFGDSLTEVGNNNYLQSLAKSNYPFYGIDYEGGKATGRFTNGRTIGDIISEKLGIESPPPYLSLVPNDDAILKGVNYASGGAGILNDTGLYFIQRMTFDDQINSFEKTKEAIKAKIGQEAAEKHVNEAVYFIGMGSNDYVNNFLQPFLAAGQQYTHDEFVELLASTLGEQFTRLHQLGARKIVFHGLGPLGCIPSQRVKSTRGICLKQVNLWVQQFNSKVKKLVDNLNKHLPYAQMTFADTYPLVLDLIENPKAYGFKISNTSCCNVDTSVGGLCLPNSKLCTNRTEYVFWDAFHPTDAANAVLADRIFATLFHQTTSSPAPAPAPTRARKFFSRKHRN</sequence>
<evidence type="ECO:0000256" key="2">
    <source>
        <dbReference type="ARBA" id="ARBA00008668"/>
    </source>
</evidence>
<evidence type="ECO:0000256" key="6">
    <source>
        <dbReference type="ARBA" id="ARBA00022963"/>
    </source>
</evidence>
<dbReference type="STRING" id="4072.A0A1U8GTX9"/>
<dbReference type="PANTHER" id="PTHR45650">
    <property type="entry name" value="GDSL-LIKE LIPASE/ACYLHYDROLASE-RELATED"/>
    <property type="match status" value="1"/>
</dbReference>
<feature type="compositionally biased region" description="Basic residues" evidence="8">
    <location>
        <begin position="358"/>
        <end position="369"/>
    </location>
</feature>
<dbReference type="Proteomes" id="UP000222542">
    <property type="component" value="Unassembled WGS sequence"/>
</dbReference>
<dbReference type="GO" id="GO:0005576">
    <property type="term" value="C:extracellular region"/>
    <property type="evidence" value="ECO:0007669"/>
    <property type="project" value="UniProtKB-SubCell"/>
</dbReference>
<organism evidence="10 11">
    <name type="scientific">Capsicum annuum</name>
    <name type="common">Capsicum pepper</name>
    <dbReference type="NCBI Taxonomy" id="4072"/>
    <lineage>
        <taxon>Eukaryota</taxon>
        <taxon>Viridiplantae</taxon>
        <taxon>Streptophyta</taxon>
        <taxon>Embryophyta</taxon>
        <taxon>Tracheophyta</taxon>
        <taxon>Spermatophyta</taxon>
        <taxon>Magnoliopsida</taxon>
        <taxon>eudicotyledons</taxon>
        <taxon>Gunneridae</taxon>
        <taxon>Pentapetalae</taxon>
        <taxon>asterids</taxon>
        <taxon>lamiids</taxon>
        <taxon>Solanales</taxon>
        <taxon>Solanaceae</taxon>
        <taxon>Solanoideae</taxon>
        <taxon>Capsiceae</taxon>
        <taxon>Capsicum</taxon>
    </lineage>
</organism>
<dbReference type="EMBL" id="AYRZ02000012">
    <property type="protein sequence ID" value="PHT64715.1"/>
    <property type="molecule type" value="Genomic_DNA"/>
</dbReference>
<dbReference type="OMA" id="RKMIFHG"/>
<dbReference type="GO" id="GO:0005634">
    <property type="term" value="C:nucleus"/>
    <property type="evidence" value="ECO:0007669"/>
    <property type="project" value="EnsemblPlants"/>
</dbReference>
<keyword evidence="3" id="KW-0964">Secreted</keyword>
<dbReference type="GO" id="GO:0016042">
    <property type="term" value="P:lipid catabolic process"/>
    <property type="evidence" value="ECO:0007669"/>
    <property type="project" value="UniProtKB-KW"/>
</dbReference>
<evidence type="ECO:0000256" key="1">
    <source>
        <dbReference type="ARBA" id="ARBA00004613"/>
    </source>
</evidence>
<dbReference type="AlphaFoldDB" id="A0A1U8GTX9"/>
<dbReference type="PANTHER" id="PTHR45650:SF16">
    <property type="entry name" value="OS02G0732800 PROTEIN"/>
    <property type="match status" value="1"/>
</dbReference>
<dbReference type="SMR" id="A0A1U8GTX9"/>
<name>A0A1U8GTX9_CAPAN</name>
<keyword evidence="7" id="KW-0443">Lipid metabolism</keyword>
<evidence type="ECO:0000256" key="8">
    <source>
        <dbReference type="SAM" id="MobiDB-lite"/>
    </source>
</evidence>
<dbReference type="SUPFAM" id="SSF52266">
    <property type="entry name" value="SGNH hydrolase"/>
    <property type="match status" value="1"/>
</dbReference>
<reference evidence="10 11" key="2">
    <citation type="journal article" date="2017" name="Genome Biol.">
        <title>New reference genome sequences of hot pepper reveal the massive evolution of plant disease-resistance genes by retroduplication.</title>
        <authorList>
            <person name="Kim S."/>
            <person name="Park J."/>
            <person name="Yeom S.I."/>
            <person name="Kim Y.M."/>
            <person name="Seo E."/>
            <person name="Kim K.T."/>
            <person name="Kim M.S."/>
            <person name="Lee J.M."/>
            <person name="Cheong K."/>
            <person name="Shin H.S."/>
            <person name="Kim S.B."/>
            <person name="Han K."/>
            <person name="Lee J."/>
            <person name="Park M."/>
            <person name="Lee H.A."/>
            <person name="Lee H.Y."/>
            <person name="Lee Y."/>
            <person name="Oh S."/>
            <person name="Lee J.H."/>
            <person name="Choi E."/>
            <person name="Choi E."/>
            <person name="Lee S.E."/>
            <person name="Jeon J."/>
            <person name="Kim H."/>
            <person name="Choi G."/>
            <person name="Song H."/>
            <person name="Lee J."/>
            <person name="Lee S.C."/>
            <person name="Kwon J.K."/>
            <person name="Lee H.Y."/>
            <person name="Koo N."/>
            <person name="Hong Y."/>
            <person name="Kim R.W."/>
            <person name="Kang W.H."/>
            <person name="Huh J.H."/>
            <person name="Kang B.C."/>
            <person name="Yang T.J."/>
            <person name="Lee Y.H."/>
            <person name="Bennetzen J.L."/>
            <person name="Choi D."/>
        </authorList>
    </citation>
    <scope>NUCLEOTIDE SEQUENCE [LARGE SCALE GENOMIC DNA]</scope>
    <source>
        <strain evidence="11">cv. CM334</strain>
    </source>
</reference>
<keyword evidence="4 9" id="KW-0732">Signal</keyword>
<dbReference type="Gene3D" id="3.40.50.1110">
    <property type="entry name" value="SGNH hydrolase"/>
    <property type="match status" value="1"/>
</dbReference>
<dbReference type="OrthoDB" id="1600564at2759"/>
<dbReference type="Gramene" id="PHT64715">
    <property type="protein sequence ID" value="PHT64715"/>
    <property type="gene ID" value="T459_29140"/>
</dbReference>
<protein>
    <submittedName>
        <fullName evidence="10">GDSL esterase/lipase</fullName>
    </submittedName>
</protein>
<feature type="chain" id="PRO_5030035778" evidence="9">
    <location>
        <begin position="25"/>
        <end position="369"/>
    </location>
</feature>
<keyword evidence="6" id="KW-0442">Lipid degradation</keyword>
<evidence type="ECO:0000313" key="10">
    <source>
        <dbReference type="EMBL" id="PHT64715.1"/>
    </source>
</evidence>
<comment type="similarity">
    <text evidence="2">Belongs to the 'GDSL' lipolytic enzyme family.</text>
</comment>
<evidence type="ECO:0000313" key="11">
    <source>
        <dbReference type="Proteomes" id="UP000222542"/>
    </source>
</evidence>
<dbReference type="InterPro" id="IPR035669">
    <property type="entry name" value="SGNH_plant_lipase-like"/>
</dbReference>
<evidence type="ECO:0000256" key="5">
    <source>
        <dbReference type="ARBA" id="ARBA00022801"/>
    </source>
</evidence>
<comment type="caution">
    <text evidence="10">The sequence shown here is derived from an EMBL/GenBank/DDBJ whole genome shotgun (WGS) entry which is preliminary data.</text>
</comment>
<evidence type="ECO:0000256" key="4">
    <source>
        <dbReference type="ARBA" id="ARBA00022729"/>
    </source>
</evidence>
<dbReference type="CDD" id="cd01837">
    <property type="entry name" value="SGNH_plant_lipase_like"/>
    <property type="match status" value="1"/>
</dbReference>
<keyword evidence="5" id="KW-0378">Hydrolase</keyword>
<evidence type="ECO:0000256" key="9">
    <source>
        <dbReference type="SAM" id="SignalP"/>
    </source>
</evidence>
<dbReference type="Pfam" id="PF00657">
    <property type="entry name" value="Lipase_GDSL"/>
    <property type="match status" value="1"/>
</dbReference>
<gene>
    <name evidence="10" type="ORF">T459_29140</name>
</gene>
<dbReference type="InterPro" id="IPR051238">
    <property type="entry name" value="GDSL_esterase/lipase"/>
</dbReference>
<keyword evidence="11" id="KW-1185">Reference proteome</keyword>
<evidence type="ECO:0000256" key="3">
    <source>
        <dbReference type="ARBA" id="ARBA00022525"/>
    </source>
</evidence>
<dbReference type="GO" id="GO:0016788">
    <property type="term" value="F:hydrolase activity, acting on ester bonds"/>
    <property type="evidence" value="ECO:0007669"/>
    <property type="project" value="InterPro"/>
</dbReference>
<reference evidence="10 11" key="1">
    <citation type="journal article" date="2014" name="Nat. Genet.">
        <title>Genome sequence of the hot pepper provides insights into the evolution of pungency in Capsicum species.</title>
        <authorList>
            <person name="Kim S."/>
            <person name="Park M."/>
            <person name="Yeom S.I."/>
            <person name="Kim Y.M."/>
            <person name="Lee J.M."/>
            <person name="Lee H.A."/>
            <person name="Seo E."/>
            <person name="Choi J."/>
            <person name="Cheong K."/>
            <person name="Kim K.T."/>
            <person name="Jung K."/>
            <person name="Lee G.W."/>
            <person name="Oh S.K."/>
            <person name="Bae C."/>
            <person name="Kim S.B."/>
            <person name="Lee H.Y."/>
            <person name="Kim S.Y."/>
            <person name="Kim M.S."/>
            <person name="Kang B.C."/>
            <person name="Jo Y.D."/>
            <person name="Yang H.B."/>
            <person name="Jeong H.J."/>
            <person name="Kang W.H."/>
            <person name="Kwon J.K."/>
            <person name="Shin C."/>
            <person name="Lim J.Y."/>
            <person name="Park J.H."/>
            <person name="Huh J.H."/>
            <person name="Kim J.S."/>
            <person name="Kim B.D."/>
            <person name="Cohen O."/>
            <person name="Paran I."/>
            <person name="Suh M.C."/>
            <person name="Lee S.B."/>
            <person name="Kim Y.K."/>
            <person name="Shin Y."/>
            <person name="Noh S.J."/>
            <person name="Park J."/>
            <person name="Seo Y.S."/>
            <person name="Kwon S.Y."/>
            <person name="Kim H.A."/>
            <person name="Park J.M."/>
            <person name="Kim H.J."/>
            <person name="Choi S.B."/>
            <person name="Bosland P.W."/>
            <person name="Reeves G."/>
            <person name="Jo S.H."/>
            <person name="Lee B.W."/>
            <person name="Cho H.T."/>
            <person name="Choi H.S."/>
            <person name="Lee M.S."/>
            <person name="Yu Y."/>
            <person name="Do Choi Y."/>
            <person name="Park B.S."/>
            <person name="van Deynze A."/>
            <person name="Ashrafi H."/>
            <person name="Hill T."/>
            <person name="Kim W.T."/>
            <person name="Pai H.S."/>
            <person name="Ahn H.K."/>
            <person name="Yeam I."/>
            <person name="Giovannoni J.J."/>
            <person name="Rose J.K."/>
            <person name="Sorensen I."/>
            <person name="Lee S.J."/>
            <person name="Kim R.W."/>
            <person name="Choi I.Y."/>
            <person name="Choi B.S."/>
            <person name="Lim J.S."/>
            <person name="Lee Y.H."/>
            <person name="Choi D."/>
        </authorList>
    </citation>
    <scope>NUCLEOTIDE SEQUENCE [LARGE SCALE GENOMIC DNA]</scope>
    <source>
        <strain evidence="11">cv. CM334</strain>
    </source>
</reference>
<feature type="region of interest" description="Disordered" evidence="8">
    <location>
        <begin position="347"/>
        <end position="369"/>
    </location>
</feature>
<dbReference type="KEGG" id="cann:107872365"/>
<proteinExistence type="inferred from homology"/>
<evidence type="ECO:0000256" key="7">
    <source>
        <dbReference type="ARBA" id="ARBA00023098"/>
    </source>
</evidence>
<feature type="signal peptide" evidence="9">
    <location>
        <begin position="1"/>
        <end position="24"/>
    </location>
</feature>
<comment type="subcellular location">
    <subcellularLocation>
        <location evidence="1">Secreted</location>
    </subcellularLocation>
</comment>
<accession>A0A1U8GTX9</accession>
<dbReference type="InterPro" id="IPR001087">
    <property type="entry name" value="GDSL"/>
</dbReference>
<dbReference type="InterPro" id="IPR036514">
    <property type="entry name" value="SGNH_hydro_sf"/>
</dbReference>